<keyword evidence="2" id="KW-1185">Reference proteome</keyword>
<evidence type="ECO:0000313" key="1">
    <source>
        <dbReference type="EMBL" id="CRI33624.1"/>
    </source>
</evidence>
<evidence type="ECO:0000313" key="2">
    <source>
        <dbReference type="Proteomes" id="UP000046090"/>
    </source>
</evidence>
<dbReference type="EMBL" id="CDMK01000001">
    <property type="protein sequence ID" value="CRI33624.1"/>
    <property type="molecule type" value="Genomic_DNA"/>
</dbReference>
<protein>
    <submittedName>
        <fullName evidence="1">Uncharacterized protein</fullName>
    </submittedName>
</protein>
<proteinExistence type="predicted"/>
<dbReference type="AlphaFoldDB" id="A0A0K2XHU3"/>
<reference evidence="2" key="1">
    <citation type="submission" date="2014-12" db="EMBL/GenBank/DDBJ databases">
        <authorList>
            <person name="Smet A."/>
        </authorList>
    </citation>
    <scope>NUCLEOTIDE SEQUENCE [LARGE SCALE GENOMIC DNA]</scope>
</reference>
<gene>
    <name evidence="1" type="ORF">HHE01_08280</name>
</gene>
<name>A0A0K2XHU3_HELHE</name>
<dbReference type="Proteomes" id="UP000046090">
    <property type="component" value="Unassembled WGS sequence"/>
</dbReference>
<accession>A0A0K2XHU3</accession>
<sequence length="37" mass="4105">MALLKHHLKPPCISPFSLLKARPRAKLSPQLEADEAP</sequence>
<organism evidence="1 2">
    <name type="scientific">Helicobacter heilmannii</name>
    <dbReference type="NCBI Taxonomy" id="35817"/>
    <lineage>
        <taxon>Bacteria</taxon>
        <taxon>Pseudomonadati</taxon>
        <taxon>Campylobacterota</taxon>
        <taxon>Epsilonproteobacteria</taxon>
        <taxon>Campylobacterales</taxon>
        <taxon>Helicobacteraceae</taxon>
        <taxon>Helicobacter</taxon>
    </lineage>
</organism>